<protein>
    <submittedName>
        <fullName evidence="3">SPOR domain-containing protein</fullName>
    </submittedName>
</protein>
<comment type="caution">
    <text evidence="3">The sequence shown here is derived from an EMBL/GenBank/DDBJ whole genome shotgun (WGS) entry which is preliminary data.</text>
</comment>
<feature type="compositionally biased region" description="Low complexity" evidence="1">
    <location>
        <begin position="84"/>
        <end position="102"/>
    </location>
</feature>
<evidence type="ECO:0000313" key="4">
    <source>
        <dbReference type="Proteomes" id="UP001595741"/>
    </source>
</evidence>
<gene>
    <name evidence="3" type="ORF">ACFOLG_08215</name>
</gene>
<name>A0ABV7RDN0_9NEIS</name>
<dbReference type="SUPFAM" id="SSF110997">
    <property type="entry name" value="Sporulation related repeat"/>
    <property type="match status" value="1"/>
</dbReference>
<evidence type="ECO:0000256" key="1">
    <source>
        <dbReference type="SAM" id="MobiDB-lite"/>
    </source>
</evidence>
<dbReference type="RefSeq" id="WP_386090623.1">
    <property type="nucleotide sequence ID" value="NZ_JBHRXN010000020.1"/>
</dbReference>
<organism evidence="3 4">
    <name type="scientific">Vogesella facilis</name>
    <dbReference type="NCBI Taxonomy" id="1655232"/>
    <lineage>
        <taxon>Bacteria</taxon>
        <taxon>Pseudomonadati</taxon>
        <taxon>Pseudomonadota</taxon>
        <taxon>Betaproteobacteria</taxon>
        <taxon>Neisseriales</taxon>
        <taxon>Chromobacteriaceae</taxon>
        <taxon>Vogesella</taxon>
    </lineage>
</organism>
<feature type="domain" description="SPOR" evidence="2">
    <location>
        <begin position="189"/>
        <end position="249"/>
    </location>
</feature>
<proteinExistence type="predicted"/>
<keyword evidence="4" id="KW-1185">Reference proteome</keyword>
<dbReference type="InterPro" id="IPR036680">
    <property type="entry name" value="SPOR-like_sf"/>
</dbReference>
<dbReference type="EMBL" id="JBHRXN010000020">
    <property type="protein sequence ID" value="MFC3532170.1"/>
    <property type="molecule type" value="Genomic_DNA"/>
</dbReference>
<dbReference type="InterPro" id="IPR007730">
    <property type="entry name" value="SPOR-like_dom"/>
</dbReference>
<evidence type="ECO:0000259" key="2">
    <source>
        <dbReference type="Pfam" id="PF05036"/>
    </source>
</evidence>
<sequence length="295" mass="31135">MKWLLGALLVLNLFAGLYALIKQKPERDLKAQEVNAAQLKLLPPDWKPPQLASAALAETASAPLALPASAPAVATLPLERPAASQPAAATSKPAAKPALAASVTPPASASKPADGKLADSKPLAPAKPAESKPVGSATAAAKLCRNWGPLDPKQLERVQGGLPSLQLSTAPAASVKEELRGSGRIWVFYPPLATQAETQTLVSELRSKGFDSYIVKTAGEFKNHLSLGLFSKLDAAQALLQRLKEAGYDKAKLDVRGERARVTTLSFKALDEATLARLQALQQRLLPGIVLQDCR</sequence>
<dbReference type="Gene3D" id="3.30.70.1070">
    <property type="entry name" value="Sporulation related repeat"/>
    <property type="match status" value="1"/>
</dbReference>
<evidence type="ECO:0000313" key="3">
    <source>
        <dbReference type="EMBL" id="MFC3532170.1"/>
    </source>
</evidence>
<dbReference type="Proteomes" id="UP001595741">
    <property type="component" value="Unassembled WGS sequence"/>
</dbReference>
<accession>A0ABV7RDN0</accession>
<dbReference type="Pfam" id="PF05036">
    <property type="entry name" value="SPOR"/>
    <property type="match status" value="1"/>
</dbReference>
<feature type="region of interest" description="Disordered" evidence="1">
    <location>
        <begin position="84"/>
        <end position="134"/>
    </location>
</feature>
<reference evidence="4" key="1">
    <citation type="journal article" date="2019" name="Int. J. Syst. Evol. Microbiol.">
        <title>The Global Catalogue of Microorganisms (GCM) 10K type strain sequencing project: providing services to taxonomists for standard genome sequencing and annotation.</title>
        <authorList>
            <consortium name="The Broad Institute Genomics Platform"/>
            <consortium name="The Broad Institute Genome Sequencing Center for Infectious Disease"/>
            <person name="Wu L."/>
            <person name="Ma J."/>
        </authorList>
    </citation>
    <scope>NUCLEOTIDE SEQUENCE [LARGE SCALE GENOMIC DNA]</scope>
    <source>
        <strain evidence="4">KCTC 42742</strain>
    </source>
</reference>